<feature type="transmembrane region" description="Helical" evidence="2">
    <location>
        <begin position="28"/>
        <end position="57"/>
    </location>
</feature>
<keyword evidence="2" id="KW-0812">Transmembrane</keyword>
<organism evidence="4 5">
    <name type="scientific">Streptomyces ureilyticus</name>
    <dbReference type="NCBI Taxonomy" id="1775131"/>
    <lineage>
        <taxon>Bacteria</taxon>
        <taxon>Bacillati</taxon>
        <taxon>Actinomycetota</taxon>
        <taxon>Actinomycetes</taxon>
        <taxon>Kitasatosporales</taxon>
        <taxon>Streptomycetaceae</taxon>
        <taxon>Streptomyces</taxon>
    </lineage>
</organism>
<reference evidence="4 5" key="1">
    <citation type="submission" date="2020-02" db="EMBL/GenBank/DDBJ databases">
        <title>Whole-genome analyses of novel actinobacteria.</title>
        <authorList>
            <person name="Sahin N."/>
            <person name="Tokatli A."/>
        </authorList>
    </citation>
    <scope>NUCLEOTIDE SEQUENCE [LARGE SCALE GENOMIC DNA]</scope>
    <source>
        <strain evidence="4 5">YC419</strain>
    </source>
</reference>
<sequence>MSASGGEDEQAQRDKTRNTVLLGGLASAPILGCLAFVVLLILLIGTLASLFLGFVFWPLMLLCKINLLPCGDDSGGGEGLNNDQVVAAYESDGKGQLNANTVPSQHLSLVQEAGRECTQIGAIVIAAQIQQESGWNEKLVGPDGAEGISQVPPDKFDEFGEDADDNDETSALDAADSIKAQSKYMCSLAKEIDTLIANNEVKGDRLNLTLAAYETGLDAVKQAKGVPDNDRARSYIIGVRSGFALYSNSVDMPGESAYPSLSPRPTPSS</sequence>
<name>A0ABX0DZG3_9ACTN</name>
<feature type="compositionally biased region" description="Acidic residues" evidence="1">
    <location>
        <begin position="159"/>
        <end position="169"/>
    </location>
</feature>
<evidence type="ECO:0000313" key="5">
    <source>
        <dbReference type="Proteomes" id="UP001518140"/>
    </source>
</evidence>
<dbReference type="Proteomes" id="UP001518140">
    <property type="component" value="Unassembled WGS sequence"/>
</dbReference>
<dbReference type="SUPFAM" id="SSF53955">
    <property type="entry name" value="Lysozyme-like"/>
    <property type="match status" value="1"/>
</dbReference>
<proteinExistence type="predicted"/>
<evidence type="ECO:0000259" key="3">
    <source>
        <dbReference type="Pfam" id="PF01464"/>
    </source>
</evidence>
<evidence type="ECO:0000256" key="2">
    <source>
        <dbReference type="SAM" id="Phobius"/>
    </source>
</evidence>
<dbReference type="InterPro" id="IPR008258">
    <property type="entry name" value="Transglycosylase_SLT_dom_1"/>
</dbReference>
<gene>
    <name evidence="4" type="ORF">G6048_36315</name>
</gene>
<dbReference type="EMBL" id="JAAKZX010000174">
    <property type="protein sequence ID" value="NGO47336.1"/>
    <property type="molecule type" value="Genomic_DNA"/>
</dbReference>
<comment type="caution">
    <text evidence="4">The sequence shown here is derived from an EMBL/GenBank/DDBJ whole genome shotgun (WGS) entry which is preliminary data.</text>
</comment>
<evidence type="ECO:0000313" key="4">
    <source>
        <dbReference type="EMBL" id="NGO47336.1"/>
    </source>
</evidence>
<evidence type="ECO:0000256" key="1">
    <source>
        <dbReference type="SAM" id="MobiDB-lite"/>
    </source>
</evidence>
<dbReference type="Gene3D" id="1.10.530.10">
    <property type="match status" value="1"/>
</dbReference>
<keyword evidence="2" id="KW-0472">Membrane</keyword>
<dbReference type="InterPro" id="IPR023346">
    <property type="entry name" value="Lysozyme-like_dom_sf"/>
</dbReference>
<dbReference type="RefSeq" id="WP_165343855.1">
    <property type="nucleotide sequence ID" value="NZ_JAAKZX010000174.1"/>
</dbReference>
<keyword evidence="5" id="KW-1185">Reference proteome</keyword>
<feature type="domain" description="Transglycosylase SLT" evidence="3">
    <location>
        <begin position="124"/>
        <end position="228"/>
    </location>
</feature>
<keyword evidence="2" id="KW-1133">Transmembrane helix</keyword>
<feature type="region of interest" description="Disordered" evidence="1">
    <location>
        <begin position="143"/>
        <end position="169"/>
    </location>
</feature>
<dbReference type="Pfam" id="PF01464">
    <property type="entry name" value="SLT"/>
    <property type="match status" value="1"/>
</dbReference>
<protein>
    <submittedName>
        <fullName evidence="4">Lytic transglycosylase domain-containing protein</fullName>
    </submittedName>
</protein>
<accession>A0ABX0DZG3</accession>